<dbReference type="InterPro" id="IPR023401">
    <property type="entry name" value="ODC_N"/>
</dbReference>
<sequence>MKFLDEQAVRELLRMEALIPVMEDALRALSSAEAVQPLRNVLSVPGHGGFFFTMPASVSGQLGAKLVTFYPDNKDVHTHHALIMLFRPETGEPLAVMDGRLITEMRTAAVSAAATRRLARKDARSLAIIGSGVQAQSHLEAMRLVRQFEEVSVWSPTRAEAFAREHGVRAATSAEDAVRGADVVVVATTSRTPVLQGSWLSPGVHVNAVGAPRPDWRELDDEALGRCRLYVEAREAASRESGDVIAAGHIFAEIGEVIGGQRPGRQHEDDITLFKSVGVAVEDIAAAGLVYRASGDAGLKPAWPADSGTAHRSS</sequence>
<comment type="caution">
    <text evidence="1">The sequence shown here is derived from an EMBL/GenBank/DDBJ whole genome shotgun (WGS) entry which is preliminary data.</text>
</comment>
<dbReference type="EMBL" id="JBBKZV010000002">
    <property type="protein sequence ID" value="MEJ8821666.1"/>
    <property type="molecule type" value="Genomic_DNA"/>
</dbReference>
<dbReference type="Proteomes" id="UP001363010">
    <property type="component" value="Unassembled WGS sequence"/>
</dbReference>
<dbReference type="PANTHER" id="PTHR13812">
    <property type="entry name" value="KETIMINE REDUCTASE MU-CRYSTALLIN"/>
    <property type="match status" value="1"/>
</dbReference>
<dbReference type="RefSeq" id="WP_340362706.1">
    <property type="nucleotide sequence ID" value="NZ_JBBKZV010000002.1"/>
</dbReference>
<keyword evidence="2" id="KW-1185">Reference proteome</keyword>
<evidence type="ECO:0000313" key="2">
    <source>
        <dbReference type="Proteomes" id="UP001363010"/>
    </source>
</evidence>
<dbReference type="PANTHER" id="PTHR13812:SF19">
    <property type="entry name" value="KETIMINE REDUCTASE MU-CRYSTALLIN"/>
    <property type="match status" value="1"/>
</dbReference>
<proteinExistence type="predicted"/>
<name>A0ABU8VV21_9BURK</name>
<dbReference type="Pfam" id="PF02423">
    <property type="entry name" value="OCD_Mu_crystall"/>
    <property type="match status" value="1"/>
</dbReference>
<gene>
    <name evidence="1" type="ORF">WKW80_06395</name>
</gene>
<dbReference type="InterPro" id="IPR003462">
    <property type="entry name" value="ODC_Mu_crystall"/>
</dbReference>
<evidence type="ECO:0000313" key="1">
    <source>
        <dbReference type="EMBL" id="MEJ8821666.1"/>
    </source>
</evidence>
<dbReference type="Gene3D" id="3.30.1780.10">
    <property type="entry name" value="ornithine cyclodeaminase, domain 1"/>
    <property type="match status" value="1"/>
</dbReference>
<dbReference type="InterPro" id="IPR036291">
    <property type="entry name" value="NAD(P)-bd_dom_sf"/>
</dbReference>
<organism evidence="1 2">
    <name type="scientific">Variovorax humicola</name>
    <dbReference type="NCBI Taxonomy" id="1769758"/>
    <lineage>
        <taxon>Bacteria</taxon>
        <taxon>Pseudomonadati</taxon>
        <taxon>Pseudomonadota</taxon>
        <taxon>Betaproteobacteria</taxon>
        <taxon>Burkholderiales</taxon>
        <taxon>Comamonadaceae</taxon>
        <taxon>Variovorax</taxon>
    </lineage>
</organism>
<dbReference type="Gene3D" id="3.40.50.720">
    <property type="entry name" value="NAD(P)-binding Rossmann-like Domain"/>
    <property type="match status" value="1"/>
</dbReference>
<dbReference type="PIRSF" id="PIRSF001439">
    <property type="entry name" value="CryM"/>
    <property type="match status" value="1"/>
</dbReference>
<protein>
    <submittedName>
        <fullName evidence="1">Ornithine cyclodeaminase family protein</fullName>
    </submittedName>
</protein>
<reference evidence="1 2" key="1">
    <citation type="submission" date="2024-03" db="EMBL/GenBank/DDBJ databases">
        <title>Novel species of the genus Variovorax.</title>
        <authorList>
            <person name="Liu Q."/>
            <person name="Xin Y.-H."/>
        </authorList>
    </citation>
    <scope>NUCLEOTIDE SEQUENCE [LARGE SCALE GENOMIC DNA]</scope>
    <source>
        <strain evidence="1 2">KACC 18501</strain>
    </source>
</reference>
<dbReference type="SUPFAM" id="SSF51735">
    <property type="entry name" value="NAD(P)-binding Rossmann-fold domains"/>
    <property type="match status" value="1"/>
</dbReference>
<accession>A0ABU8VV21</accession>